<name>A0A0B6YN38_9EUPU</name>
<proteinExistence type="predicted"/>
<organism evidence="1">
    <name type="scientific">Arion vulgaris</name>
    <dbReference type="NCBI Taxonomy" id="1028688"/>
    <lineage>
        <taxon>Eukaryota</taxon>
        <taxon>Metazoa</taxon>
        <taxon>Spiralia</taxon>
        <taxon>Lophotrochozoa</taxon>
        <taxon>Mollusca</taxon>
        <taxon>Gastropoda</taxon>
        <taxon>Heterobranchia</taxon>
        <taxon>Euthyneura</taxon>
        <taxon>Panpulmonata</taxon>
        <taxon>Eupulmonata</taxon>
        <taxon>Stylommatophora</taxon>
        <taxon>Helicina</taxon>
        <taxon>Arionoidea</taxon>
        <taxon>Arionidae</taxon>
        <taxon>Arion</taxon>
    </lineage>
</organism>
<sequence length="66" mass="7275">TDQVPVSNNHSVTGNFVNDKLTALMDDSRAVACYKTQLSEMGKSCEKATVKDHTSRTSLYSDTYIT</sequence>
<feature type="non-terminal residue" evidence="1">
    <location>
        <position position="66"/>
    </location>
</feature>
<reference evidence="1" key="1">
    <citation type="submission" date="2014-12" db="EMBL/GenBank/DDBJ databases">
        <title>Insight into the proteome of Arion vulgaris.</title>
        <authorList>
            <person name="Aradska J."/>
            <person name="Bulat T."/>
            <person name="Smidak R."/>
            <person name="Sarate P."/>
            <person name="Gangsoo J."/>
            <person name="Sialana F."/>
            <person name="Bilban M."/>
            <person name="Lubec G."/>
        </authorList>
    </citation>
    <scope>NUCLEOTIDE SEQUENCE</scope>
    <source>
        <tissue evidence="1">Skin</tissue>
    </source>
</reference>
<evidence type="ECO:0000313" key="1">
    <source>
        <dbReference type="EMBL" id="CEK57658.1"/>
    </source>
</evidence>
<accession>A0A0B6YN38</accession>
<dbReference type="AlphaFoldDB" id="A0A0B6YN38"/>
<feature type="non-terminal residue" evidence="1">
    <location>
        <position position="1"/>
    </location>
</feature>
<gene>
    <name evidence="1" type="primary">ORF30754</name>
</gene>
<dbReference type="EMBL" id="HACG01010793">
    <property type="protein sequence ID" value="CEK57658.1"/>
    <property type="molecule type" value="Transcribed_RNA"/>
</dbReference>
<protein>
    <submittedName>
        <fullName evidence="1">Uncharacterized protein</fullName>
    </submittedName>
</protein>